<dbReference type="Proteomes" id="UP000189883">
    <property type="component" value="Chromosome"/>
</dbReference>
<sequence length="76" mass="8937">MKTTRVRKIIREEILSNRELSMDGARILNINQTSFRALARRNSDKLGHAHLVALYKEYGFKDEQIFEEEDKQSITL</sequence>
<dbReference type="EMBL" id="CP011859">
    <property type="protein sequence ID" value="AQY21378.1"/>
    <property type="molecule type" value="Genomic_DNA"/>
</dbReference>
<proteinExistence type="predicted"/>
<dbReference type="AlphaFoldDB" id="A0A1S7DQH8"/>
<organism evidence="1 2">
    <name type="scientific">Riemerella anatipestifer</name>
    <name type="common">Moraxella anatipestifer</name>
    <dbReference type="NCBI Taxonomy" id="34085"/>
    <lineage>
        <taxon>Bacteria</taxon>
        <taxon>Pseudomonadati</taxon>
        <taxon>Bacteroidota</taxon>
        <taxon>Flavobacteriia</taxon>
        <taxon>Flavobacteriales</taxon>
        <taxon>Weeksellaceae</taxon>
        <taxon>Riemerella</taxon>
    </lineage>
</organism>
<reference evidence="1 2" key="1">
    <citation type="submission" date="2015-06" db="EMBL/GenBank/DDBJ databases">
        <title>R. anatipestifer strain HXb2 is the most virulent strain so far, and the genome sequence would help us uncover the pathogenesis.</title>
        <authorList>
            <person name="Hu Q."/>
            <person name="Qi J."/>
            <person name="Bo H."/>
            <person name="Liu G."/>
            <person name="Tao M."/>
            <person name="Ding Y."/>
            <person name="Xue Y."/>
        </authorList>
    </citation>
    <scope>NUCLEOTIDE SEQUENCE [LARGE SCALE GENOMIC DNA]</scope>
    <source>
        <strain evidence="1 2">HXb2</strain>
    </source>
</reference>
<gene>
    <name evidence="1" type="ORF">AB406_0419</name>
</gene>
<evidence type="ECO:0008006" key="3">
    <source>
        <dbReference type="Google" id="ProtNLM"/>
    </source>
</evidence>
<name>A0A1S7DQH8_RIEAN</name>
<accession>A0A1S7DQH8</accession>
<evidence type="ECO:0000313" key="2">
    <source>
        <dbReference type="Proteomes" id="UP000189883"/>
    </source>
</evidence>
<dbReference type="RefSeq" id="WP_079206626.1">
    <property type="nucleotide sequence ID" value="NZ_CP011859.1"/>
</dbReference>
<evidence type="ECO:0000313" key="1">
    <source>
        <dbReference type="EMBL" id="AQY21378.1"/>
    </source>
</evidence>
<protein>
    <recommendedName>
        <fullName evidence="3">XRE family transcriptional regulator</fullName>
    </recommendedName>
</protein>